<feature type="signal peptide" evidence="2">
    <location>
        <begin position="1"/>
        <end position="30"/>
    </location>
</feature>
<keyword evidence="2" id="KW-0732">Signal</keyword>
<sequence>MRKNMCTRIGVFAGVAAIVSTTVLTGSATAQTTEAQSSCGPLTGSWKVVDDRTQEVFLASYHGGPSAGTVSFTSPNDKTTAAHGQWKQTGRCSYSDTDVAFLLGGDGDAYATITFEAEITMTGRNNARFDSEYQINDLDGTPITKGHSKATGTRIGVQPHTR</sequence>
<dbReference type="EMBL" id="JBHXIJ010000018">
    <property type="protein sequence ID" value="MFD5098320.1"/>
    <property type="molecule type" value="Genomic_DNA"/>
</dbReference>
<keyword evidence="4" id="KW-1185">Reference proteome</keyword>
<protein>
    <recommendedName>
        <fullName evidence="5">Lipoprotein</fullName>
    </recommendedName>
</protein>
<organism evidence="3 4">
    <name type="scientific">Streptomyces albidochromogenes</name>
    <dbReference type="NCBI Taxonomy" id="329524"/>
    <lineage>
        <taxon>Bacteria</taxon>
        <taxon>Bacillati</taxon>
        <taxon>Actinomycetota</taxon>
        <taxon>Actinomycetes</taxon>
        <taxon>Kitasatosporales</taxon>
        <taxon>Streptomycetaceae</taxon>
        <taxon>Streptomyces</taxon>
    </lineage>
</organism>
<name>A0ABW6FFY3_9ACTN</name>
<feature type="chain" id="PRO_5046126869" description="Lipoprotein" evidence="2">
    <location>
        <begin position="31"/>
        <end position="162"/>
    </location>
</feature>
<dbReference type="Proteomes" id="UP001598448">
    <property type="component" value="Unassembled WGS sequence"/>
</dbReference>
<evidence type="ECO:0000256" key="1">
    <source>
        <dbReference type="SAM" id="MobiDB-lite"/>
    </source>
</evidence>
<proteinExistence type="predicted"/>
<dbReference type="RefSeq" id="WP_386709057.1">
    <property type="nucleotide sequence ID" value="NZ_JBHXIJ010000018.1"/>
</dbReference>
<evidence type="ECO:0000313" key="4">
    <source>
        <dbReference type="Proteomes" id="UP001598448"/>
    </source>
</evidence>
<reference evidence="3 4" key="1">
    <citation type="submission" date="2024-09" db="EMBL/GenBank/DDBJ databases">
        <title>The Natural Products Discovery Center: Release of the First 8490 Sequenced Strains for Exploring Actinobacteria Biosynthetic Diversity.</title>
        <authorList>
            <person name="Kalkreuter E."/>
            <person name="Kautsar S.A."/>
            <person name="Yang D."/>
            <person name="Bader C.D."/>
            <person name="Teijaro C.N."/>
            <person name="Fluegel L."/>
            <person name="Davis C.M."/>
            <person name="Simpson J.R."/>
            <person name="Lauterbach L."/>
            <person name="Steele A.D."/>
            <person name="Gui C."/>
            <person name="Meng S."/>
            <person name="Li G."/>
            <person name="Viehrig K."/>
            <person name="Ye F."/>
            <person name="Su P."/>
            <person name="Kiefer A.F."/>
            <person name="Nichols A."/>
            <person name="Cepeda A.J."/>
            <person name="Yan W."/>
            <person name="Fan B."/>
            <person name="Jiang Y."/>
            <person name="Adhikari A."/>
            <person name="Zheng C.-J."/>
            <person name="Schuster L."/>
            <person name="Cowan T.M."/>
            <person name="Smanski M.J."/>
            <person name="Chevrette M.G."/>
            <person name="De Carvalho L.P.S."/>
            <person name="Shen B."/>
        </authorList>
    </citation>
    <scope>NUCLEOTIDE SEQUENCE [LARGE SCALE GENOMIC DNA]</scope>
    <source>
        <strain evidence="3 4">NPDC058348</strain>
    </source>
</reference>
<evidence type="ECO:0008006" key="5">
    <source>
        <dbReference type="Google" id="ProtNLM"/>
    </source>
</evidence>
<evidence type="ECO:0000256" key="2">
    <source>
        <dbReference type="SAM" id="SignalP"/>
    </source>
</evidence>
<evidence type="ECO:0000313" key="3">
    <source>
        <dbReference type="EMBL" id="MFD5098320.1"/>
    </source>
</evidence>
<feature type="region of interest" description="Disordered" evidence="1">
    <location>
        <begin position="140"/>
        <end position="162"/>
    </location>
</feature>
<accession>A0ABW6FFY3</accession>
<gene>
    <name evidence="3" type="ORF">ACFWJN_04975</name>
</gene>
<comment type="caution">
    <text evidence="3">The sequence shown here is derived from an EMBL/GenBank/DDBJ whole genome shotgun (WGS) entry which is preliminary data.</text>
</comment>